<dbReference type="EMBL" id="FOXR01000027">
    <property type="protein sequence ID" value="SFQ32277.1"/>
    <property type="molecule type" value="Genomic_DNA"/>
</dbReference>
<sequence>MFNVCKFIFSNKEYDLLFKNIEKEKTPDLENKLSKIKEFKSNFQKYDYNDLKAF</sequence>
<gene>
    <name evidence="1" type="ORF">SAMN05444406_12730</name>
</gene>
<dbReference type="Proteomes" id="UP000198577">
    <property type="component" value="Unassembled WGS sequence"/>
</dbReference>
<protein>
    <submittedName>
        <fullName evidence="1">Uncharacterized protein</fullName>
    </submittedName>
</protein>
<name>A0A1I5XKR1_9FIRM</name>
<keyword evidence="2" id="KW-1185">Reference proteome</keyword>
<reference evidence="1 2" key="1">
    <citation type="submission" date="2016-10" db="EMBL/GenBank/DDBJ databases">
        <authorList>
            <person name="de Groot N.N."/>
        </authorList>
    </citation>
    <scope>NUCLEOTIDE SEQUENCE [LARGE SCALE GENOMIC DNA]</scope>
    <source>
        <strain evidence="1 2">DSM 20678</strain>
    </source>
</reference>
<dbReference type="AlphaFoldDB" id="A0A1I5XKR1"/>
<evidence type="ECO:0000313" key="2">
    <source>
        <dbReference type="Proteomes" id="UP000198577"/>
    </source>
</evidence>
<accession>A0A1I5XKR1</accession>
<proteinExistence type="predicted"/>
<dbReference type="RefSeq" id="WP_156925082.1">
    <property type="nucleotide sequence ID" value="NZ_FOXR01000027.1"/>
</dbReference>
<organism evidence="1 2">
    <name type="scientific">Caldicoprobacter faecalis</name>
    <dbReference type="NCBI Taxonomy" id="937334"/>
    <lineage>
        <taxon>Bacteria</taxon>
        <taxon>Bacillati</taxon>
        <taxon>Bacillota</taxon>
        <taxon>Clostridia</taxon>
        <taxon>Caldicoprobacterales</taxon>
        <taxon>Caldicoprobacteraceae</taxon>
        <taxon>Caldicoprobacter</taxon>
    </lineage>
</organism>
<evidence type="ECO:0000313" key="1">
    <source>
        <dbReference type="EMBL" id="SFQ32277.1"/>
    </source>
</evidence>